<organism evidence="1 2">
    <name type="scientific">Fluctibacter corallii</name>
    <dbReference type="NCBI Taxonomy" id="2984329"/>
    <lineage>
        <taxon>Bacteria</taxon>
        <taxon>Pseudomonadati</taxon>
        <taxon>Pseudomonadota</taxon>
        <taxon>Gammaproteobacteria</taxon>
        <taxon>Alteromonadales</taxon>
        <taxon>Alteromonadaceae</taxon>
        <taxon>Fluctibacter</taxon>
    </lineage>
</organism>
<dbReference type="RefSeq" id="WP_263713625.1">
    <property type="nucleotide sequence ID" value="NZ_JAOWKX010000010.1"/>
</dbReference>
<evidence type="ECO:0000313" key="2">
    <source>
        <dbReference type="Proteomes" id="UP001652504"/>
    </source>
</evidence>
<proteinExistence type="predicted"/>
<dbReference type="Proteomes" id="UP001652504">
    <property type="component" value="Unassembled WGS sequence"/>
</dbReference>
<keyword evidence="2" id="KW-1185">Reference proteome</keyword>
<dbReference type="EMBL" id="JAOWKX010000010">
    <property type="protein sequence ID" value="MCV2886337.1"/>
    <property type="molecule type" value="Genomic_DNA"/>
</dbReference>
<protein>
    <submittedName>
        <fullName evidence="1">Uncharacterized protein</fullName>
    </submittedName>
</protein>
<accession>A0ABT3ACN0</accession>
<reference evidence="1 2" key="1">
    <citation type="submission" date="2022-10" db="EMBL/GenBank/DDBJ databases">
        <title>Aestuariibacter sp. AA17 isolated from Montipora capitata coral fragment.</title>
        <authorList>
            <person name="Emsley S.A."/>
            <person name="Pfannmuller K.M."/>
            <person name="Loughran R.M."/>
            <person name="Shlafstein M."/>
            <person name="Papke E."/>
            <person name="Saw J.H."/>
            <person name="Ushijima B."/>
            <person name="Videau P."/>
        </authorList>
    </citation>
    <scope>NUCLEOTIDE SEQUENCE [LARGE SCALE GENOMIC DNA]</scope>
    <source>
        <strain evidence="1 2">AA17</strain>
    </source>
</reference>
<comment type="caution">
    <text evidence="1">The sequence shown here is derived from an EMBL/GenBank/DDBJ whole genome shotgun (WGS) entry which is preliminary data.</text>
</comment>
<gene>
    <name evidence="1" type="ORF">OE749_16705</name>
</gene>
<name>A0ABT3ACN0_9ALTE</name>
<sequence length="109" mass="12534">MRKIVFSSCSGDVASSDVVVIHDEMWERYYSCIEGYRDIPIFQRLWKHQFGKEAEPQSVKANFEQLADEFDTILQLDGTPVELRQFIIDCKASVDRAIKNNATCDIIAE</sequence>
<evidence type="ECO:0000313" key="1">
    <source>
        <dbReference type="EMBL" id="MCV2886337.1"/>
    </source>
</evidence>